<dbReference type="AlphaFoldDB" id="A0A7H0GVB2"/>
<reference evidence="5 6" key="1">
    <citation type="submission" date="2020-08" db="EMBL/GenBank/DDBJ databases">
        <title>Genome sequence of Hymenobacter qilianensis JCM 19763T.</title>
        <authorList>
            <person name="Hyun D.-W."/>
            <person name="Bae J.-W."/>
        </authorList>
    </citation>
    <scope>NUCLEOTIDE SEQUENCE [LARGE SCALE GENOMIC DNA]</scope>
    <source>
        <strain evidence="5 6">JCM 19763</strain>
    </source>
</reference>
<keyword evidence="5" id="KW-0675">Receptor</keyword>
<dbReference type="InterPro" id="IPR012910">
    <property type="entry name" value="Plug_dom"/>
</dbReference>
<dbReference type="Pfam" id="PF13715">
    <property type="entry name" value="CarbopepD_reg_2"/>
    <property type="match status" value="1"/>
</dbReference>
<evidence type="ECO:0000256" key="1">
    <source>
        <dbReference type="ARBA" id="ARBA00022729"/>
    </source>
</evidence>
<gene>
    <name evidence="5" type="ORF">H9L05_20670</name>
</gene>
<dbReference type="GO" id="GO:0009279">
    <property type="term" value="C:cell outer membrane"/>
    <property type="evidence" value="ECO:0007669"/>
    <property type="project" value="UniProtKB-SubCell"/>
</dbReference>
<dbReference type="Proteomes" id="UP000516093">
    <property type="component" value="Chromosome"/>
</dbReference>
<keyword evidence="1 3" id="KW-0732">Signal</keyword>
<dbReference type="PANTHER" id="PTHR30069">
    <property type="entry name" value="TONB-DEPENDENT OUTER MEMBRANE RECEPTOR"/>
    <property type="match status" value="1"/>
</dbReference>
<dbReference type="SUPFAM" id="SSF56935">
    <property type="entry name" value="Porins"/>
    <property type="match status" value="1"/>
</dbReference>
<dbReference type="RefSeq" id="WP_187732487.1">
    <property type="nucleotide sequence ID" value="NZ_CP060784.1"/>
</dbReference>
<keyword evidence="2" id="KW-1134">Transmembrane beta strand</keyword>
<keyword evidence="2" id="KW-0813">Transport</keyword>
<evidence type="ECO:0000313" key="5">
    <source>
        <dbReference type="EMBL" id="QNP52228.1"/>
    </source>
</evidence>
<comment type="subcellular location">
    <subcellularLocation>
        <location evidence="2">Cell outer membrane</location>
        <topology evidence="2">Multi-pass membrane protein</topology>
    </subcellularLocation>
</comment>
<protein>
    <submittedName>
        <fullName evidence="5">TonB-dependent receptor plug domain-containing protein</fullName>
    </submittedName>
</protein>
<evidence type="ECO:0000256" key="2">
    <source>
        <dbReference type="PROSITE-ProRule" id="PRU01360"/>
    </source>
</evidence>
<dbReference type="InterPro" id="IPR008969">
    <property type="entry name" value="CarboxyPept-like_regulatory"/>
</dbReference>
<evidence type="ECO:0000313" key="6">
    <source>
        <dbReference type="Proteomes" id="UP000516093"/>
    </source>
</evidence>
<dbReference type="PANTHER" id="PTHR30069:SF29">
    <property type="entry name" value="HEMOGLOBIN AND HEMOGLOBIN-HAPTOGLOBIN-BINDING PROTEIN 1-RELATED"/>
    <property type="match status" value="1"/>
</dbReference>
<feature type="chain" id="PRO_5029004642" evidence="3">
    <location>
        <begin position="27"/>
        <end position="231"/>
    </location>
</feature>
<accession>A0A7H0GVB2</accession>
<sequence>MLQLYNSVRWLPLTVVVGLAPASVFAQTDQTVTGRVVTATDKSGLPGVTVVVKGTTTGTSTNPDGSFTLTAPAGATLTISSIGYVTQEVPASASPISVALAEDVTQLADVVVVGYGTQKKSDVTGALSSVSEEKIKQVPVQNLTQALQGRAAGVDVAGGNFRPGETPAIRIRGNRSVRASNEPLYVVDGIPLAQGTGLNDFNPDDIESVEVLKDASATAIYGSRGQMAWSS</sequence>
<dbReference type="PROSITE" id="PS52016">
    <property type="entry name" value="TONB_DEPENDENT_REC_3"/>
    <property type="match status" value="1"/>
</dbReference>
<dbReference type="KEGG" id="hqi:H9L05_20670"/>
<feature type="signal peptide" evidence="3">
    <location>
        <begin position="1"/>
        <end position="26"/>
    </location>
</feature>
<dbReference type="Gene3D" id="2.60.40.1120">
    <property type="entry name" value="Carboxypeptidase-like, regulatory domain"/>
    <property type="match status" value="1"/>
</dbReference>
<keyword evidence="6" id="KW-1185">Reference proteome</keyword>
<keyword evidence="2" id="KW-0472">Membrane</keyword>
<dbReference type="InterPro" id="IPR037066">
    <property type="entry name" value="Plug_dom_sf"/>
</dbReference>
<proteinExistence type="inferred from homology"/>
<keyword evidence="2" id="KW-0998">Cell outer membrane</keyword>
<name>A0A7H0GVB2_9BACT</name>
<dbReference type="InterPro" id="IPR039426">
    <property type="entry name" value="TonB-dep_rcpt-like"/>
</dbReference>
<keyword evidence="2" id="KW-0812">Transmembrane</keyword>
<dbReference type="SUPFAM" id="SSF49464">
    <property type="entry name" value="Carboxypeptidase regulatory domain-like"/>
    <property type="match status" value="1"/>
</dbReference>
<dbReference type="GO" id="GO:0044718">
    <property type="term" value="P:siderophore transmembrane transport"/>
    <property type="evidence" value="ECO:0007669"/>
    <property type="project" value="TreeGrafter"/>
</dbReference>
<dbReference type="Gene3D" id="2.170.130.10">
    <property type="entry name" value="TonB-dependent receptor, plug domain"/>
    <property type="match status" value="1"/>
</dbReference>
<evidence type="ECO:0000259" key="4">
    <source>
        <dbReference type="Pfam" id="PF07715"/>
    </source>
</evidence>
<dbReference type="Pfam" id="PF07715">
    <property type="entry name" value="Plug"/>
    <property type="match status" value="1"/>
</dbReference>
<evidence type="ECO:0000256" key="3">
    <source>
        <dbReference type="SAM" id="SignalP"/>
    </source>
</evidence>
<organism evidence="5 6">
    <name type="scientific">Hymenobacter qilianensis</name>
    <dbReference type="NCBI Taxonomy" id="1385715"/>
    <lineage>
        <taxon>Bacteria</taxon>
        <taxon>Pseudomonadati</taxon>
        <taxon>Bacteroidota</taxon>
        <taxon>Cytophagia</taxon>
        <taxon>Cytophagales</taxon>
        <taxon>Hymenobacteraceae</taxon>
        <taxon>Hymenobacter</taxon>
    </lineage>
</organism>
<dbReference type="EMBL" id="CP060784">
    <property type="protein sequence ID" value="QNP52228.1"/>
    <property type="molecule type" value="Genomic_DNA"/>
</dbReference>
<dbReference type="GO" id="GO:0015344">
    <property type="term" value="F:siderophore uptake transmembrane transporter activity"/>
    <property type="evidence" value="ECO:0007669"/>
    <property type="project" value="TreeGrafter"/>
</dbReference>
<feature type="domain" description="TonB-dependent receptor plug" evidence="4">
    <location>
        <begin position="119"/>
        <end position="225"/>
    </location>
</feature>
<comment type="similarity">
    <text evidence="2">Belongs to the TonB-dependent receptor family.</text>
</comment>